<keyword evidence="1" id="KW-0677">Repeat</keyword>
<dbReference type="EMBL" id="JADFTS010000003">
    <property type="protein sequence ID" value="KAF9614662.1"/>
    <property type="molecule type" value="Genomic_DNA"/>
</dbReference>
<dbReference type="SMART" id="SM00256">
    <property type="entry name" value="FBOX"/>
    <property type="match status" value="1"/>
</dbReference>
<keyword evidence="4" id="KW-1185">Reference proteome</keyword>
<dbReference type="InterPro" id="IPR036047">
    <property type="entry name" value="F-box-like_dom_sf"/>
</dbReference>
<dbReference type="FunFam" id="1.20.1280.50:FF:000008">
    <property type="entry name" value="F-box only protein 6"/>
    <property type="match status" value="1"/>
</dbReference>
<dbReference type="SUPFAM" id="SSF50965">
    <property type="entry name" value="Galactose oxidase, central domain"/>
    <property type="match status" value="1"/>
</dbReference>
<gene>
    <name evidence="3" type="ORF">IFM89_019790</name>
</gene>
<dbReference type="InterPro" id="IPR017451">
    <property type="entry name" value="F-box-assoc_interact_dom"/>
</dbReference>
<dbReference type="AlphaFoldDB" id="A0A835M345"/>
<dbReference type="CDD" id="cd22157">
    <property type="entry name" value="F-box_AtFBW1-like"/>
    <property type="match status" value="1"/>
</dbReference>
<evidence type="ECO:0000313" key="3">
    <source>
        <dbReference type="EMBL" id="KAF9614662.1"/>
    </source>
</evidence>
<dbReference type="InterPro" id="IPR050796">
    <property type="entry name" value="SCF_F-box_component"/>
</dbReference>
<dbReference type="SUPFAM" id="SSF81383">
    <property type="entry name" value="F-box domain"/>
    <property type="match status" value="1"/>
</dbReference>
<sequence length="358" mass="40988">MSGSRGKILPDDIIEEILSRLPVKSLLKLRCVCKSWCTLISDPNFINLHLKHSLENNDQTILRGHLASEVYLLECKQRLVKLDSPPNLSMPSFMYNDGTLSCCNGLVCLTDDGNTICLWNPSTRRHRILPQPLVARNPSGYTFNMGFAYNSIEKDYVVVRLVVTARFQNLCEVEIYSLRDNSWTRIQNISHTICRDNKGVVFFVGALHWLGVRDVDYLGIKVMPDIIIALDVTSKKFREFQLPQCEHINLEWKRLGNQCWTSISILNGCLCIMRENDIHDEVWVMKEYGTKESWFKLYIIEQFGCPLSVTKSREIVLQKKGILCLYDPKHQSARSVKTKPVPNGFTLGTTFVDSLVPL</sequence>
<evidence type="ECO:0000259" key="2">
    <source>
        <dbReference type="PROSITE" id="PS50181"/>
    </source>
</evidence>
<reference evidence="3 4" key="1">
    <citation type="submission" date="2020-10" db="EMBL/GenBank/DDBJ databases">
        <title>The Coptis chinensis genome and diversification of protoberbering-type alkaloids.</title>
        <authorList>
            <person name="Wang B."/>
            <person name="Shu S."/>
            <person name="Song C."/>
            <person name="Liu Y."/>
        </authorList>
    </citation>
    <scope>NUCLEOTIDE SEQUENCE [LARGE SCALE GENOMIC DNA]</scope>
    <source>
        <strain evidence="3">HL-2020</strain>
        <tissue evidence="3">Leaf</tissue>
    </source>
</reference>
<evidence type="ECO:0000313" key="4">
    <source>
        <dbReference type="Proteomes" id="UP000631114"/>
    </source>
</evidence>
<accession>A0A835M345</accession>
<dbReference type="NCBIfam" id="TIGR01640">
    <property type="entry name" value="F_box_assoc_1"/>
    <property type="match status" value="1"/>
</dbReference>
<evidence type="ECO:0000256" key="1">
    <source>
        <dbReference type="ARBA" id="ARBA00022737"/>
    </source>
</evidence>
<dbReference type="OrthoDB" id="591557at2759"/>
<dbReference type="InterPro" id="IPR006527">
    <property type="entry name" value="F-box-assoc_dom_typ1"/>
</dbReference>
<protein>
    <recommendedName>
        <fullName evidence="2">F-box domain-containing protein</fullName>
    </recommendedName>
</protein>
<feature type="domain" description="F-box" evidence="2">
    <location>
        <begin position="9"/>
        <end position="48"/>
    </location>
</feature>
<dbReference type="Pfam" id="PF00646">
    <property type="entry name" value="F-box"/>
    <property type="match status" value="1"/>
</dbReference>
<dbReference type="Proteomes" id="UP000631114">
    <property type="component" value="Unassembled WGS sequence"/>
</dbReference>
<dbReference type="Gene3D" id="1.20.1280.50">
    <property type="match status" value="1"/>
</dbReference>
<dbReference type="PROSITE" id="PS50181">
    <property type="entry name" value="FBOX"/>
    <property type="match status" value="1"/>
</dbReference>
<comment type="caution">
    <text evidence="3">The sequence shown here is derived from an EMBL/GenBank/DDBJ whole genome shotgun (WGS) entry which is preliminary data.</text>
</comment>
<organism evidence="3 4">
    <name type="scientific">Coptis chinensis</name>
    <dbReference type="NCBI Taxonomy" id="261450"/>
    <lineage>
        <taxon>Eukaryota</taxon>
        <taxon>Viridiplantae</taxon>
        <taxon>Streptophyta</taxon>
        <taxon>Embryophyta</taxon>
        <taxon>Tracheophyta</taxon>
        <taxon>Spermatophyta</taxon>
        <taxon>Magnoliopsida</taxon>
        <taxon>Ranunculales</taxon>
        <taxon>Ranunculaceae</taxon>
        <taxon>Coptidoideae</taxon>
        <taxon>Coptis</taxon>
    </lineage>
</organism>
<dbReference type="InterPro" id="IPR011043">
    <property type="entry name" value="Gal_Oxase/kelch_b-propeller"/>
</dbReference>
<name>A0A835M345_9MAGN</name>
<dbReference type="Pfam" id="PF07734">
    <property type="entry name" value="FBA_1"/>
    <property type="match status" value="1"/>
</dbReference>
<dbReference type="PANTHER" id="PTHR31672:SF13">
    <property type="entry name" value="F-BOX PROTEIN CPR30-LIKE"/>
    <property type="match status" value="1"/>
</dbReference>
<proteinExistence type="predicted"/>
<dbReference type="PANTHER" id="PTHR31672">
    <property type="entry name" value="BNACNNG10540D PROTEIN"/>
    <property type="match status" value="1"/>
</dbReference>
<dbReference type="InterPro" id="IPR001810">
    <property type="entry name" value="F-box_dom"/>
</dbReference>